<feature type="transmembrane region" description="Helical" evidence="1">
    <location>
        <begin position="132"/>
        <end position="151"/>
    </location>
</feature>
<dbReference type="Proteomes" id="UP000716004">
    <property type="component" value="Unassembled WGS sequence"/>
</dbReference>
<accession>A0A8J7YKL5</accession>
<dbReference type="EMBL" id="JAGVSJ010000017">
    <property type="protein sequence ID" value="MBX8632214.1"/>
    <property type="molecule type" value="Genomic_DNA"/>
</dbReference>
<dbReference type="Proteomes" id="UP000750197">
    <property type="component" value="Unassembled WGS sequence"/>
</dbReference>
<dbReference type="AlphaFoldDB" id="A0A8J7YKL5"/>
<keyword evidence="1" id="KW-1133">Transmembrane helix</keyword>
<feature type="transmembrane region" description="Helical" evidence="1">
    <location>
        <begin position="198"/>
        <end position="220"/>
    </location>
</feature>
<evidence type="ECO:0000313" key="2">
    <source>
        <dbReference type="EMBL" id="MBX8632214.1"/>
    </source>
</evidence>
<feature type="transmembrane region" description="Helical" evidence="1">
    <location>
        <begin position="6"/>
        <end position="26"/>
    </location>
</feature>
<keyword evidence="1" id="KW-0472">Membrane</keyword>
<dbReference type="EMBL" id="JAHEAC010000059">
    <property type="protein sequence ID" value="MBX8644395.1"/>
    <property type="molecule type" value="Genomic_DNA"/>
</dbReference>
<gene>
    <name evidence="2" type="ORF">J9259_06830</name>
    <name evidence="3" type="ORF">KIY12_06720</name>
</gene>
<evidence type="ECO:0000313" key="4">
    <source>
        <dbReference type="Proteomes" id="UP000716004"/>
    </source>
</evidence>
<feature type="transmembrane region" description="Helical" evidence="1">
    <location>
        <begin position="38"/>
        <end position="55"/>
    </location>
</feature>
<evidence type="ECO:0000313" key="3">
    <source>
        <dbReference type="EMBL" id="MBX8644395.1"/>
    </source>
</evidence>
<evidence type="ECO:0000256" key="1">
    <source>
        <dbReference type="SAM" id="Phobius"/>
    </source>
</evidence>
<reference evidence="2" key="1">
    <citation type="submission" date="2021-04" db="EMBL/GenBank/DDBJ databases">
        <title>Genomic insights into ecological role and evolution of a novel Thermoplasmata order Candidatus Sysuiplasmatales.</title>
        <authorList>
            <person name="Yuan Y."/>
        </authorList>
    </citation>
    <scope>NUCLEOTIDE SEQUENCE</scope>
    <source>
        <strain evidence="3">TUT19-bin139</strain>
        <strain evidence="2">YP2-bin.285</strain>
    </source>
</reference>
<sequence>MMLSFIDVLLLSAVMGFSIYLSMPLVLKSGTGAGVLKFLNAGAIGILMFLLADIFSNATPVIYNGALYGYGSNPLADAVFLVSFIAGFGILYLFENRSKEGLTASRTALLMALGIGFQNLTEGLVFGSTGALLGLSGAATVILLGFILQNMTEGFPISSPFLGNMKNRERQIVGLLLIGGLPDVIGGAFGYYFDLKLIGLFFDGLAMGTILYVILPMIKALFSEKERKLRNLAYSGIFVGFIVGFVVNLI</sequence>
<feature type="transmembrane region" description="Helical" evidence="1">
    <location>
        <begin position="232"/>
        <end position="249"/>
    </location>
</feature>
<feature type="transmembrane region" description="Helical" evidence="1">
    <location>
        <begin position="172"/>
        <end position="192"/>
    </location>
</feature>
<keyword evidence="1" id="KW-0812">Transmembrane</keyword>
<name>A0A8J7YKL5_9ARCH</name>
<comment type="caution">
    <text evidence="2">The sequence shown here is derived from an EMBL/GenBank/DDBJ whole genome shotgun (WGS) entry which is preliminary data.</text>
</comment>
<protein>
    <submittedName>
        <fullName evidence="2">Uncharacterized protein</fullName>
    </submittedName>
</protein>
<feature type="transmembrane region" description="Helical" evidence="1">
    <location>
        <begin position="75"/>
        <end position="94"/>
    </location>
</feature>
<organism evidence="2 4">
    <name type="scientific">Candidatus Sysuiplasma superficiale</name>
    <dbReference type="NCBI Taxonomy" id="2823368"/>
    <lineage>
        <taxon>Archaea</taxon>
        <taxon>Methanobacteriati</taxon>
        <taxon>Thermoplasmatota</taxon>
        <taxon>Thermoplasmata</taxon>
        <taxon>Candidatus Sysuiplasmatales</taxon>
        <taxon>Candidatus Sysuiplasmataceae</taxon>
        <taxon>Candidatus Sysuiplasma</taxon>
    </lineage>
</organism>
<proteinExistence type="predicted"/>